<dbReference type="Proteomes" id="UP000440096">
    <property type="component" value="Unassembled WGS sequence"/>
</dbReference>
<protein>
    <submittedName>
        <fullName evidence="1">Uncharacterized protein</fullName>
    </submittedName>
</protein>
<comment type="caution">
    <text evidence="1">The sequence shown here is derived from an EMBL/GenBank/DDBJ whole genome shotgun (WGS) entry which is preliminary data.</text>
</comment>
<evidence type="ECO:0000313" key="2">
    <source>
        <dbReference type="Proteomes" id="UP000440096"/>
    </source>
</evidence>
<accession>A0A6N7Z283</accession>
<gene>
    <name evidence="1" type="ORF">GKO32_17225</name>
</gene>
<sequence length="64" mass="6966">MSTRATVTADDKYWTVLLPTGDIALWDGMSMPLIKLGKSLIRSNDGWLINPDQVVALIPPSNPA</sequence>
<dbReference type="AlphaFoldDB" id="A0A6N7Z283"/>
<dbReference type="EMBL" id="WMBA01000025">
    <property type="protein sequence ID" value="MTD55703.1"/>
    <property type="molecule type" value="Genomic_DNA"/>
</dbReference>
<keyword evidence="2" id="KW-1185">Reference proteome</keyword>
<evidence type="ECO:0000313" key="1">
    <source>
        <dbReference type="EMBL" id="MTD55703.1"/>
    </source>
</evidence>
<name>A0A6N7Z283_9PSEU</name>
<reference evidence="1 2" key="1">
    <citation type="submission" date="2019-11" db="EMBL/GenBank/DDBJ databases">
        <title>Draft genome of Amycolatopsis RM579.</title>
        <authorList>
            <person name="Duangmal K."/>
            <person name="Mingma R."/>
        </authorList>
    </citation>
    <scope>NUCLEOTIDE SEQUENCE [LARGE SCALE GENOMIC DNA]</scope>
    <source>
        <strain evidence="1 2">RM579</strain>
    </source>
</reference>
<proteinExistence type="predicted"/>
<organism evidence="1 2">
    <name type="scientific">Amycolatopsis pithecellobii</name>
    <dbReference type="NCBI Taxonomy" id="664692"/>
    <lineage>
        <taxon>Bacteria</taxon>
        <taxon>Bacillati</taxon>
        <taxon>Actinomycetota</taxon>
        <taxon>Actinomycetes</taxon>
        <taxon>Pseudonocardiales</taxon>
        <taxon>Pseudonocardiaceae</taxon>
        <taxon>Amycolatopsis</taxon>
    </lineage>
</organism>
<dbReference type="RefSeq" id="WP_154757904.1">
    <property type="nucleotide sequence ID" value="NZ_WMBA01000025.1"/>
</dbReference>